<keyword evidence="1 3" id="KW-0547">Nucleotide-binding</keyword>
<accession>A0A7C4CCP2</accession>
<keyword evidence="2 3" id="KW-0067">ATP-binding</keyword>
<dbReference type="SUPFAM" id="SSF52540">
    <property type="entry name" value="P-loop containing nucleoside triphosphate hydrolases"/>
    <property type="match status" value="1"/>
</dbReference>
<reference evidence="5" key="1">
    <citation type="journal article" date="2020" name="mSystems">
        <title>Genome- and Community-Level Interaction Insights into Carbon Utilization and Element Cycling Functions of Hydrothermarchaeota in Hydrothermal Sediment.</title>
        <authorList>
            <person name="Zhou Z."/>
            <person name="Liu Y."/>
            <person name="Xu W."/>
            <person name="Pan J."/>
            <person name="Luo Z.H."/>
            <person name="Li M."/>
        </authorList>
    </citation>
    <scope>NUCLEOTIDE SEQUENCE [LARGE SCALE GENOMIC DNA]</scope>
    <source>
        <strain evidence="5">SpSt-488</strain>
    </source>
</reference>
<evidence type="ECO:0000313" key="5">
    <source>
        <dbReference type="EMBL" id="HGK27668.1"/>
    </source>
</evidence>
<dbReference type="GO" id="GO:0004140">
    <property type="term" value="F:dephospho-CoA kinase activity"/>
    <property type="evidence" value="ECO:0007669"/>
    <property type="project" value="UniProtKB-UniRule"/>
</dbReference>
<dbReference type="GO" id="GO:0005737">
    <property type="term" value="C:cytoplasm"/>
    <property type="evidence" value="ECO:0007669"/>
    <property type="project" value="UniProtKB-SubCell"/>
</dbReference>
<dbReference type="NCBIfam" id="TIGR00152">
    <property type="entry name" value="dephospho-CoA kinase"/>
    <property type="match status" value="1"/>
</dbReference>
<dbReference type="AlphaFoldDB" id="A0A7C4CCP2"/>
<keyword evidence="3" id="KW-0173">Coenzyme A biosynthesis</keyword>
<organism evidence="5">
    <name type="scientific">candidate division WOR-3 bacterium</name>
    <dbReference type="NCBI Taxonomy" id="2052148"/>
    <lineage>
        <taxon>Bacteria</taxon>
        <taxon>Bacteria division WOR-3</taxon>
    </lineage>
</organism>
<dbReference type="GO" id="GO:0005524">
    <property type="term" value="F:ATP binding"/>
    <property type="evidence" value="ECO:0007669"/>
    <property type="project" value="UniProtKB-UniRule"/>
</dbReference>
<dbReference type="InterPro" id="IPR027417">
    <property type="entry name" value="P-loop_NTPase"/>
</dbReference>
<proteinExistence type="inferred from homology"/>
<name>A0A7C4CCP2_UNCW3</name>
<comment type="caution">
    <text evidence="5">The sequence shown here is derived from an EMBL/GenBank/DDBJ whole genome shotgun (WGS) entry which is preliminary data.</text>
</comment>
<comment type="pathway">
    <text evidence="3">Cofactor biosynthesis; coenzyme A biosynthesis; CoA from (R)-pantothenate: step 5/5.</text>
</comment>
<dbReference type="EMBL" id="DSUT01000032">
    <property type="protein sequence ID" value="HGK27668.1"/>
    <property type="molecule type" value="Genomic_DNA"/>
</dbReference>
<evidence type="ECO:0000256" key="3">
    <source>
        <dbReference type="HAMAP-Rule" id="MF_00376"/>
    </source>
</evidence>
<gene>
    <name evidence="3" type="primary">coaE</name>
    <name evidence="5" type="ORF">ENS41_01790</name>
</gene>
<comment type="catalytic activity">
    <reaction evidence="3">
        <text>3'-dephospho-CoA + ATP = ADP + CoA + H(+)</text>
        <dbReference type="Rhea" id="RHEA:18245"/>
        <dbReference type="ChEBI" id="CHEBI:15378"/>
        <dbReference type="ChEBI" id="CHEBI:30616"/>
        <dbReference type="ChEBI" id="CHEBI:57287"/>
        <dbReference type="ChEBI" id="CHEBI:57328"/>
        <dbReference type="ChEBI" id="CHEBI:456216"/>
        <dbReference type="EC" id="2.7.1.24"/>
    </reaction>
</comment>
<dbReference type="PROSITE" id="PS51219">
    <property type="entry name" value="DPCK"/>
    <property type="match status" value="1"/>
</dbReference>
<dbReference type="HAMAP" id="MF_00376">
    <property type="entry name" value="Dephospho_CoA_kinase"/>
    <property type="match status" value="1"/>
</dbReference>
<keyword evidence="3 5" id="KW-0418">Kinase</keyword>
<dbReference type="CDD" id="cd02022">
    <property type="entry name" value="DPCK"/>
    <property type="match status" value="1"/>
</dbReference>
<protein>
    <recommendedName>
        <fullName evidence="3 4">Dephospho-CoA kinase</fullName>
        <ecNumber evidence="3 4">2.7.1.24</ecNumber>
    </recommendedName>
    <alternativeName>
        <fullName evidence="3">Dephosphocoenzyme A kinase</fullName>
    </alternativeName>
</protein>
<evidence type="ECO:0000256" key="2">
    <source>
        <dbReference type="ARBA" id="ARBA00022840"/>
    </source>
</evidence>
<evidence type="ECO:0000256" key="4">
    <source>
        <dbReference type="NCBIfam" id="TIGR00152"/>
    </source>
</evidence>
<sequence length="215" mass="24417">MFDRKLSQERLLVGIGGNIGSGKSTIANELRRYGAKVIDADQLGWGLLHRNTAEYRKLVATFGRTILNKGGQVDRRALGRAAFASRTSLKKLNAIMHPPLIERVREEIARNKKGLVVVDAALLFQWGLHTEMDVSILVTAPDRLKIKRMVESGLTEEEARQRLALQEPDSKVWRKADFVLENKGSFAELRRKSRALWNFFYSARFQNIKQARSAK</sequence>
<dbReference type="UniPathway" id="UPA00241">
    <property type="reaction ID" value="UER00356"/>
</dbReference>
<comment type="similarity">
    <text evidence="3">Belongs to the CoaE family.</text>
</comment>
<keyword evidence="3" id="KW-0963">Cytoplasm</keyword>
<keyword evidence="3 5" id="KW-0808">Transferase</keyword>
<feature type="binding site" evidence="3">
    <location>
        <begin position="20"/>
        <end position="25"/>
    </location>
    <ligand>
        <name>ATP</name>
        <dbReference type="ChEBI" id="CHEBI:30616"/>
    </ligand>
</feature>
<comment type="subcellular location">
    <subcellularLocation>
        <location evidence="3">Cytoplasm</location>
    </subcellularLocation>
</comment>
<dbReference type="EC" id="2.7.1.24" evidence="3 4"/>
<dbReference type="Pfam" id="PF01121">
    <property type="entry name" value="CoaE"/>
    <property type="match status" value="1"/>
</dbReference>
<evidence type="ECO:0000256" key="1">
    <source>
        <dbReference type="ARBA" id="ARBA00022741"/>
    </source>
</evidence>
<dbReference type="GO" id="GO:0015937">
    <property type="term" value="P:coenzyme A biosynthetic process"/>
    <property type="evidence" value="ECO:0007669"/>
    <property type="project" value="UniProtKB-UniRule"/>
</dbReference>
<dbReference type="InterPro" id="IPR001977">
    <property type="entry name" value="Depp_CoAkinase"/>
</dbReference>
<dbReference type="PANTHER" id="PTHR10695:SF46">
    <property type="entry name" value="BIFUNCTIONAL COENZYME A SYNTHASE-RELATED"/>
    <property type="match status" value="1"/>
</dbReference>
<dbReference type="PANTHER" id="PTHR10695">
    <property type="entry name" value="DEPHOSPHO-COA KINASE-RELATED"/>
    <property type="match status" value="1"/>
</dbReference>
<comment type="function">
    <text evidence="3">Catalyzes the phosphorylation of the 3'-hydroxyl group of dephosphocoenzyme A to form coenzyme A.</text>
</comment>
<dbReference type="Gene3D" id="3.40.50.300">
    <property type="entry name" value="P-loop containing nucleotide triphosphate hydrolases"/>
    <property type="match status" value="1"/>
</dbReference>